<evidence type="ECO:0000313" key="1">
    <source>
        <dbReference type="EMBL" id="KAK9499953.1"/>
    </source>
</evidence>
<gene>
    <name evidence="1" type="ORF">O3M35_002886</name>
</gene>
<organism evidence="1 2">
    <name type="scientific">Rhynocoris fuscipes</name>
    <dbReference type="NCBI Taxonomy" id="488301"/>
    <lineage>
        <taxon>Eukaryota</taxon>
        <taxon>Metazoa</taxon>
        <taxon>Ecdysozoa</taxon>
        <taxon>Arthropoda</taxon>
        <taxon>Hexapoda</taxon>
        <taxon>Insecta</taxon>
        <taxon>Pterygota</taxon>
        <taxon>Neoptera</taxon>
        <taxon>Paraneoptera</taxon>
        <taxon>Hemiptera</taxon>
        <taxon>Heteroptera</taxon>
        <taxon>Panheteroptera</taxon>
        <taxon>Cimicomorpha</taxon>
        <taxon>Reduviidae</taxon>
        <taxon>Harpactorinae</taxon>
        <taxon>Harpactorini</taxon>
        <taxon>Rhynocoris</taxon>
    </lineage>
</organism>
<reference evidence="1 2" key="1">
    <citation type="submission" date="2022-12" db="EMBL/GenBank/DDBJ databases">
        <title>Chromosome-level genome assembly of true bugs.</title>
        <authorList>
            <person name="Ma L."/>
            <person name="Li H."/>
        </authorList>
    </citation>
    <scope>NUCLEOTIDE SEQUENCE [LARGE SCALE GENOMIC DNA]</scope>
    <source>
        <strain evidence="1">Lab_2022b</strain>
    </source>
</reference>
<keyword evidence="2" id="KW-1185">Reference proteome</keyword>
<accession>A0AAW1CT19</accession>
<sequence>MPEEKESLHQFVARRADDIERAYRFVGQVQAKEQETQKTYYDRDAKEVTFSEDNEVMAMDVQQREASPALVQDSEGAFRSHLPRARLQDEEEAMKTRHCGLDEPWEWAKRGNRGTLLETYGSQLIELK</sequence>
<protein>
    <submittedName>
        <fullName evidence="1">Uncharacterized protein</fullName>
    </submittedName>
</protein>
<dbReference type="EMBL" id="JAPXFL010000011">
    <property type="protein sequence ID" value="KAK9499953.1"/>
    <property type="molecule type" value="Genomic_DNA"/>
</dbReference>
<name>A0AAW1CT19_9HEMI</name>
<evidence type="ECO:0000313" key="2">
    <source>
        <dbReference type="Proteomes" id="UP001461498"/>
    </source>
</evidence>
<dbReference type="Proteomes" id="UP001461498">
    <property type="component" value="Unassembled WGS sequence"/>
</dbReference>
<comment type="caution">
    <text evidence="1">The sequence shown here is derived from an EMBL/GenBank/DDBJ whole genome shotgun (WGS) entry which is preliminary data.</text>
</comment>
<dbReference type="AlphaFoldDB" id="A0AAW1CT19"/>
<proteinExistence type="predicted"/>